<dbReference type="Pfam" id="PF00498">
    <property type="entry name" value="FHA"/>
    <property type="match status" value="1"/>
</dbReference>
<dbReference type="InterPro" id="IPR008984">
    <property type="entry name" value="SMAD_FHA_dom_sf"/>
</dbReference>
<keyword evidence="4" id="KW-1185">Reference proteome</keyword>
<protein>
    <recommendedName>
        <fullName evidence="2">FHA domain-containing protein</fullName>
    </recommendedName>
</protein>
<organism evidence="3 4">
    <name type="scientific">Desulfofundulus luciae</name>
    <dbReference type="NCBI Taxonomy" id="74702"/>
    <lineage>
        <taxon>Bacteria</taxon>
        <taxon>Bacillati</taxon>
        <taxon>Bacillota</taxon>
        <taxon>Clostridia</taxon>
        <taxon>Eubacteriales</taxon>
        <taxon>Peptococcaceae</taxon>
        <taxon>Desulfofundulus</taxon>
    </lineage>
</organism>
<feature type="transmembrane region" description="Helical" evidence="1">
    <location>
        <begin position="7"/>
        <end position="30"/>
    </location>
</feature>
<name>A0ABU0AZS7_9FIRM</name>
<feature type="domain" description="FHA" evidence="2">
    <location>
        <begin position="130"/>
        <end position="181"/>
    </location>
</feature>
<evidence type="ECO:0000259" key="2">
    <source>
        <dbReference type="PROSITE" id="PS50006"/>
    </source>
</evidence>
<proteinExistence type="predicted"/>
<dbReference type="PANTHER" id="PTHR23308">
    <property type="entry name" value="NUCLEAR INHIBITOR OF PROTEIN PHOSPHATASE-1"/>
    <property type="match status" value="1"/>
</dbReference>
<dbReference type="PROSITE" id="PS50006">
    <property type="entry name" value="FHA_DOMAIN"/>
    <property type="match status" value="1"/>
</dbReference>
<dbReference type="Proteomes" id="UP001225644">
    <property type="component" value="Unassembled WGS sequence"/>
</dbReference>
<dbReference type="CDD" id="cd00060">
    <property type="entry name" value="FHA"/>
    <property type="match status" value="1"/>
</dbReference>
<keyword evidence="1" id="KW-0472">Membrane</keyword>
<reference evidence="3 4" key="1">
    <citation type="submission" date="2023-07" db="EMBL/GenBank/DDBJ databases">
        <title>Genomic Encyclopedia of Type Strains, Phase IV (KMG-IV): sequencing the most valuable type-strain genomes for metagenomic binning, comparative biology and taxonomic classification.</title>
        <authorList>
            <person name="Goeker M."/>
        </authorList>
    </citation>
    <scope>NUCLEOTIDE SEQUENCE [LARGE SCALE GENOMIC DNA]</scope>
    <source>
        <strain evidence="3 4">DSM 12396</strain>
    </source>
</reference>
<evidence type="ECO:0000313" key="3">
    <source>
        <dbReference type="EMBL" id="MDQ0285171.1"/>
    </source>
</evidence>
<dbReference type="EMBL" id="JAUSUX010000001">
    <property type="protein sequence ID" value="MDQ0285171.1"/>
    <property type="molecule type" value="Genomic_DNA"/>
</dbReference>
<dbReference type="Gene3D" id="2.60.200.20">
    <property type="match status" value="1"/>
</dbReference>
<keyword evidence="1" id="KW-0812">Transmembrane</keyword>
<evidence type="ECO:0000256" key="1">
    <source>
        <dbReference type="SAM" id="Phobius"/>
    </source>
</evidence>
<dbReference type="RefSeq" id="WP_307399123.1">
    <property type="nucleotide sequence ID" value="NZ_JAUSUX010000001.1"/>
</dbReference>
<accession>A0ABU0AZS7</accession>
<dbReference type="SUPFAM" id="SSF49879">
    <property type="entry name" value="SMAD/FHA domain"/>
    <property type="match status" value="1"/>
</dbReference>
<sequence length="216" mass="24314">MTAYLDSYLYITAGVILILISVFIVAFLYIKSTKQKKGEEVREIDKTITKIQKAAGGSKGSFRSGPCFPLQPFHGGSTSNKRTPAPNETTALLDDSGETQLLIFDREYFPVLRVNRSGREEIIYIDKPDFYIGRNEAVVDYCETGSPYVSRVHAKIIFRKGTHFLVDLDSKGGTYLNGEKLVSEKPYPLCFGDKIQLADIEYVFDSEPSETIEQER</sequence>
<evidence type="ECO:0000313" key="4">
    <source>
        <dbReference type="Proteomes" id="UP001225644"/>
    </source>
</evidence>
<keyword evidence="1" id="KW-1133">Transmembrane helix</keyword>
<dbReference type="InterPro" id="IPR000253">
    <property type="entry name" value="FHA_dom"/>
</dbReference>
<dbReference type="SMART" id="SM00240">
    <property type="entry name" value="FHA"/>
    <property type="match status" value="1"/>
</dbReference>
<comment type="caution">
    <text evidence="3">The sequence shown here is derived from an EMBL/GenBank/DDBJ whole genome shotgun (WGS) entry which is preliminary data.</text>
</comment>
<gene>
    <name evidence="3" type="ORF">J2Z49_000261</name>
</gene>
<dbReference type="InterPro" id="IPR050923">
    <property type="entry name" value="Cell_Proc_Reg/RNA_Proc"/>
</dbReference>